<dbReference type="Pfam" id="PF00098">
    <property type="entry name" value="zf-CCHC"/>
    <property type="match status" value="1"/>
</dbReference>
<comment type="similarity">
    <text evidence="2 12">Belongs to the CPSF4/YTH1 family.</text>
</comment>
<evidence type="ECO:0000256" key="4">
    <source>
        <dbReference type="ARBA" id="ARBA00022723"/>
    </source>
</evidence>
<dbReference type="GO" id="GO:0008270">
    <property type="term" value="F:zinc ion binding"/>
    <property type="evidence" value="ECO:0007669"/>
    <property type="project" value="UniProtKB-KW"/>
</dbReference>
<evidence type="ECO:0000256" key="12">
    <source>
        <dbReference type="RuleBase" id="RU369008"/>
    </source>
</evidence>
<evidence type="ECO:0000256" key="6">
    <source>
        <dbReference type="ARBA" id="ARBA00022771"/>
    </source>
</evidence>
<feature type="domain" description="C3H1-type" evidence="14">
    <location>
        <begin position="82"/>
        <end position="104"/>
    </location>
</feature>
<evidence type="ECO:0000259" key="15">
    <source>
        <dbReference type="PROSITE" id="PS50158"/>
    </source>
</evidence>
<feature type="domain" description="CCHC-type" evidence="15">
    <location>
        <begin position="257"/>
        <end position="272"/>
    </location>
</feature>
<dbReference type="Pfam" id="PF14608">
    <property type="entry name" value="zf-CCCH_2"/>
    <property type="match status" value="2"/>
</dbReference>
<feature type="domain" description="C3H1-type" evidence="14">
    <location>
        <begin position="163"/>
        <end position="185"/>
    </location>
</feature>
<keyword evidence="7 11" id="KW-0862">Zinc</keyword>
<feature type="domain" description="C3H1-type" evidence="14">
    <location>
        <begin position="134"/>
        <end position="161"/>
    </location>
</feature>
<dbReference type="Pfam" id="PF00642">
    <property type="entry name" value="zf-CCCH"/>
    <property type="match status" value="2"/>
</dbReference>
<dbReference type="PANTHER" id="PTHR23102:SF24">
    <property type="entry name" value="CLEAVAGE AND POLYADENYLATION SPECIFICITY FACTOR SUBUNIT 4"/>
    <property type="match status" value="1"/>
</dbReference>
<dbReference type="InterPro" id="IPR036855">
    <property type="entry name" value="Znf_CCCH_sf"/>
</dbReference>
<feature type="zinc finger region" description="C3H1-type" evidence="11">
    <location>
        <begin position="163"/>
        <end position="185"/>
    </location>
</feature>
<evidence type="ECO:0000256" key="1">
    <source>
        <dbReference type="ARBA" id="ARBA00004123"/>
    </source>
</evidence>
<keyword evidence="9 12" id="KW-0539">Nucleus</keyword>
<dbReference type="SMART" id="SM00356">
    <property type="entry name" value="ZnF_C3H1"/>
    <property type="match status" value="5"/>
</dbReference>
<feature type="domain" description="C3H1-type" evidence="14">
    <location>
        <begin position="34"/>
        <end position="62"/>
    </location>
</feature>
<evidence type="ECO:0000256" key="13">
    <source>
        <dbReference type="SAM" id="MobiDB-lite"/>
    </source>
</evidence>
<dbReference type="SMART" id="SM00343">
    <property type="entry name" value="ZnF_C2HC"/>
    <property type="match status" value="1"/>
</dbReference>
<evidence type="ECO:0000256" key="5">
    <source>
        <dbReference type="ARBA" id="ARBA00022737"/>
    </source>
</evidence>
<evidence type="ECO:0000259" key="14">
    <source>
        <dbReference type="PROSITE" id="PS50103"/>
    </source>
</evidence>
<dbReference type="OMA" id="MHEYHLR"/>
<evidence type="ECO:0000313" key="16">
    <source>
        <dbReference type="EMBL" id="KPV74069.1"/>
    </source>
</evidence>
<reference evidence="16 17" key="1">
    <citation type="journal article" date="2015" name="Front. Microbiol.">
        <title>Genome sequence of the plant growth promoting endophytic yeast Rhodotorula graminis WP1.</title>
        <authorList>
            <person name="Firrincieli A."/>
            <person name="Otillar R."/>
            <person name="Salamov A."/>
            <person name="Schmutz J."/>
            <person name="Khan Z."/>
            <person name="Redman R.S."/>
            <person name="Fleck N.D."/>
            <person name="Lindquist E."/>
            <person name="Grigoriev I.V."/>
            <person name="Doty S.L."/>
        </authorList>
    </citation>
    <scope>NUCLEOTIDE SEQUENCE [LARGE SCALE GENOMIC DNA]</scope>
    <source>
        <strain evidence="16 17">WP1</strain>
    </source>
</reference>
<dbReference type="Proteomes" id="UP000053890">
    <property type="component" value="Unassembled WGS sequence"/>
</dbReference>
<keyword evidence="3 12" id="KW-0507">mRNA processing</keyword>
<keyword evidence="8 12" id="KW-0694">RNA-binding</keyword>
<evidence type="ECO:0000256" key="11">
    <source>
        <dbReference type="PROSITE-ProRule" id="PRU00723"/>
    </source>
</evidence>
<dbReference type="InterPro" id="IPR001878">
    <property type="entry name" value="Znf_CCHC"/>
</dbReference>
<keyword evidence="4 11" id="KW-0479">Metal-binding</keyword>
<keyword evidence="6 11" id="KW-0863">Zinc-finger</keyword>
<name>A0A0N8Q041_RHOGW</name>
<gene>
    <name evidence="16" type="ORF">RHOBADRAFT_28465</name>
</gene>
<organism evidence="16 17">
    <name type="scientific">Rhodotorula graminis (strain WP1)</name>
    <dbReference type="NCBI Taxonomy" id="578459"/>
    <lineage>
        <taxon>Eukaryota</taxon>
        <taxon>Fungi</taxon>
        <taxon>Dikarya</taxon>
        <taxon>Basidiomycota</taxon>
        <taxon>Pucciniomycotina</taxon>
        <taxon>Microbotryomycetes</taxon>
        <taxon>Sporidiobolales</taxon>
        <taxon>Sporidiobolaceae</taxon>
        <taxon>Rhodotorula</taxon>
    </lineage>
</organism>
<dbReference type="GeneID" id="28973277"/>
<dbReference type="InterPro" id="IPR045348">
    <property type="entry name" value="CPSF4/Yth1"/>
</dbReference>
<dbReference type="SUPFAM" id="SSF57756">
    <property type="entry name" value="Retrovirus zinc finger-like domains"/>
    <property type="match status" value="1"/>
</dbReference>
<dbReference type="InterPro" id="IPR036875">
    <property type="entry name" value="Znf_CCHC_sf"/>
</dbReference>
<evidence type="ECO:0000256" key="8">
    <source>
        <dbReference type="ARBA" id="ARBA00022884"/>
    </source>
</evidence>
<sequence length="301" mass="32524">MAAPVVETDPARLFLHADLSIEPFLKHDLQLRLDTDAQLCPEHVHSPPCPRGPACPLRHVTPSPLNFQPTPPIPHSQHARTVCKHWLRGLCKKGQQCDFMHEYHLRKMPECWFFAKYGFCSNGDECMYLHVTEDMRIRECPSYRKGFCPQGPDCKLKHVRRVICQDYLVGFCAKGKDCPFGHPKFEPEPEPPLSSTRIPDVSGARFLPEATFRLYRKDWLEHAADPSGRSGAGGGGFGGGAGGGMGGGRRDMSQITCYKCGAQGHFANSCPNAGGGGGGGGGGGPPGGGGGGFGGPPRRPY</sequence>
<dbReference type="PROSITE" id="PS50103">
    <property type="entry name" value="ZF_C3H1"/>
    <property type="match status" value="5"/>
</dbReference>
<evidence type="ECO:0000256" key="10">
    <source>
        <dbReference type="ARBA" id="ARBA00024826"/>
    </source>
</evidence>
<dbReference type="Gene3D" id="4.10.60.10">
    <property type="entry name" value="Zinc finger, CCHC-type"/>
    <property type="match status" value="1"/>
</dbReference>
<feature type="domain" description="C3H1-type" evidence="14">
    <location>
        <begin position="105"/>
        <end position="133"/>
    </location>
</feature>
<proteinExistence type="inferred from homology"/>
<keyword evidence="17" id="KW-1185">Reference proteome</keyword>
<feature type="zinc finger region" description="C3H1-type" evidence="11">
    <location>
        <begin position="82"/>
        <end position="104"/>
    </location>
</feature>
<feature type="zinc finger region" description="C3H1-type" evidence="11">
    <location>
        <begin position="34"/>
        <end position="62"/>
    </location>
</feature>
<dbReference type="PROSITE" id="PS50158">
    <property type="entry name" value="ZF_CCHC"/>
    <property type="match status" value="1"/>
</dbReference>
<dbReference type="STRING" id="578459.A0A0N8Q041"/>
<comment type="subcellular location">
    <subcellularLocation>
        <location evidence="1 12">Nucleus</location>
    </subcellularLocation>
</comment>
<dbReference type="GO" id="GO:0005634">
    <property type="term" value="C:nucleus"/>
    <property type="evidence" value="ECO:0007669"/>
    <property type="project" value="UniProtKB-SubCell"/>
</dbReference>
<protein>
    <recommendedName>
        <fullName evidence="12">mRNA 3'-end-processing protein</fullName>
    </recommendedName>
</protein>
<feature type="compositionally biased region" description="Gly residues" evidence="13">
    <location>
        <begin position="273"/>
        <end position="295"/>
    </location>
</feature>
<dbReference type="GO" id="GO:0003723">
    <property type="term" value="F:RNA binding"/>
    <property type="evidence" value="ECO:0007669"/>
    <property type="project" value="UniProtKB-UniRule"/>
</dbReference>
<accession>A0A0N8Q041</accession>
<evidence type="ECO:0000256" key="9">
    <source>
        <dbReference type="ARBA" id="ARBA00023242"/>
    </source>
</evidence>
<dbReference type="FunFam" id="4.10.1000.10:FF:000017">
    <property type="entry name" value="Cleavage and polyadenylation specificity factor 30 kDa subunit"/>
    <property type="match status" value="1"/>
</dbReference>
<dbReference type="Gene3D" id="4.10.1000.10">
    <property type="entry name" value="Zinc finger, CCCH-type"/>
    <property type="match status" value="2"/>
</dbReference>
<dbReference type="PANTHER" id="PTHR23102">
    <property type="entry name" value="CLEAVAGE AND POLYADENYLATION SPECIFICITY FACTOR SUBUNIT 4-RELATED"/>
    <property type="match status" value="1"/>
</dbReference>
<evidence type="ECO:0000256" key="3">
    <source>
        <dbReference type="ARBA" id="ARBA00022664"/>
    </source>
</evidence>
<evidence type="ECO:0000313" key="17">
    <source>
        <dbReference type="Proteomes" id="UP000053890"/>
    </source>
</evidence>
<dbReference type="OrthoDB" id="1914176at2759"/>
<comment type="function">
    <text evidence="10 12">Component of the cleavage factor I (CF I) involved in pre-mRNA 3'-end processing.</text>
</comment>
<feature type="region of interest" description="Disordered" evidence="13">
    <location>
        <begin position="270"/>
        <end position="301"/>
    </location>
</feature>
<dbReference type="InterPro" id="IPR000571">
    <property type="entry name" value="Znf_CCCH"/>
</dbReference>
<feature type="zinc finger region" description="C3H1-type" evidence="11">
    <location>
        <begin position="105"/>
        <end position="133"/>
    </location>
</feature>
<evidence type="ECO:0000256" key="2">
    <source>
        <dbReference type="ARBA" id="ARBA00008907"/>
    </source>
</evidence>
<keyword evidence="5 12" id="KW-0677">Repeat</keyword>
<dbReference type="GO" id="GO:0031124">
    <property type="term" value="P:mRNA 3'-end processing"/>
    <property type="evidence" value="ECO:0007669"/>
    <property type="project" value="UniProtKB-UniRule"/>
</dbReference>
<dbReference type="RefSeq" id="XP_018270118.1">
    <property type="nucleotide sequence ID" value="XM_018412828.1"/>
</dbReference>
<evidence type="ECO:0000256" key="7">
    <source>
        <dbReference type="ARBA" id="ARBA00022833"/>
    </source>
</evidence>
<dbReference type="AlphaFoldDB" id="A0A0N8Q041"/>
<dbReference type="SUPFAM" id="SSF90229">
    <property type="entry name" value="CCCH zinc finger"/>
    <property type="match status" value="2"/>
</dbReference>
<dbReference type="EMBL" id="KQ474081">
    <property type="protein sequence ID" value="KPV74069.1"/>
    <property type="molecule type" value="Genomic_DNA"/>
</dbReference>
<feature type="zinc finger region" description="C3H1-type" evidence="11">
    <location>
        <begin position="134"/>
        <end position="161"/>
    </location>
</feature>